<dbReference type="InterPro" id="IPR002577">
    <property type="entry name" value="HTH_HxlR"/>
</dbReference>
<dbReference type="Gene3D" id="1.10.10.10">
    <property type="entry name" value="Winged helix-like DNA-binding domain superfamily/Winged helix DNA-binding domain"/>
    <property type="match status" value="1"/>
</dbReference>
<feature type="region of interest" description="Disordered" evidence="4">
    <location>
        <begin position="23"/>
        <end position="45"/>
    </location>
</feature>
<evidence type="ECO:0000259" key="5">
    <source>
        <dbReference type="PROSITE" id="PS51118"/>
    </source>
</evidence>
<comment type="caution">
    <text evidence="6">The sequence shown here is derived from an EMBL/GenBank/DDBJ whole genome shotgun (WGS) entry which is preliminary data.</text>
</comment>
<protein>
    <recommendedName>
        <fullName evidence="5">HTH hxlR-type domain-containing protein</fullName>
    </recommendedName>
</protein>
<dbReference type="Proteomes" id="UP001501676">
    <property type="component" value="Unassembled WGS sequence"/>
</dbReference>
<dbReference type="PANTHER" id="PTHR33204">
    <property type="entry name" value="TRANSCRIPTIONAL REGULATOR, MARR FAMILY"/>
    <property type="match status" value="1"/>
</dbReference>
<sequence>MRVLPRVVGECESGGVERVVDSHARSESVPHVGHQTVSTGWDPVLVPDGRGATRRPEPECPVEVALAAIGGRWTTLVLRDLMGGARSFTELQRGLPTLSAKVLTERLVRLEQRGLVERARSASFPPRTLYRLTAAGRAVEPLLVELYRTGTALLETSLDVSPDDSPR</sequence>
<evidence type="ECO:0000256" key="1">
    <source>
        <dbReference type="ARBA" id="ARBA00023015"/>
    </source>
</evidence>
<evidence type="ECO:0000256" key="4">
    <source>
        <dbReference type="SAM" id="MobiDB-lite"/>
    </source>
</evidence>
<evidence type="ECO:0000256" key="2">
    <source>
        <dbReference type="ARBA" id="ARBA00023125"/>
    </source>
</evidence>
<dbReference type="SUPFAM" id="SSF46785">
    <property type="entry name" value="Winged helix' DNA-binding domain"/>
    <property type="match status" value="1"/>
</dbReference>
<evidence type="ECO:0000313" key="7">
    <source>
        <dbReference type="Proteomes" id="UP001501676"/>
    </source>
</evidence>
<dbReference type="InterPro" id="IPR036390">
    <property type="entry name" value="WH_DNA-bd_sf"/>
</dbReference>
<evidence type="ECO:0000313" key="6">
    <source>
        <dbReference type="EMBL" id="GAA3389622.1"/>
    </source>
</evidence>
<keyword evidence="7" id="KW-1185">Reference proteome</keyword>
<dbReference type="PANTHER" id="PTHR33204:SF18">
    <property type="entry name" value="TRANSCRIPTIONAL REGULATORY PROTEIN"/>
    <property type="match status" value="1"/>
</dbReference>
<dbReference type="Pfam" id="PF01638">
    <property type="entry name" value="HxlR"/>
    <property type="match status" value="1"/>
</dbReference>
<gene>
    <name evidence="6" type="ORF">GCM10020369_40450</name>
</gene>
<name>A0ABP6T204_9ACTN</name>
<dbReference type="InterPro" id="IPR036388">
    <property type="entry name" value="WH-like_DNA-bd_sf"/>
</dbReference>
<keyword evidence="1" id="KW-0805">Transcription regulation</keyword>
<proteinExistence type="predicted"/>
<reference evidence="7" key="1">
    <citation type="journal article" date="2019" name="Int. J. Syst. Evol. Microbiol.">
        <title>The Global Catalogue of Microorganisms (GCM) 10K type strain sequencing project: providing services to taxonomists for standard genome sequencing and annotation.</title>
        <authorList>
            <consortium name="The Broad Institute Genomics Platform"/>
            <consortium name="The Broad Institute Genome Sequencing Center for Infectious Disease"/>
            <person name="Wu L."/>
            <person name="Ma J."/>
        </authorList>
    </citation>
    <scope>NUCLEOTIDE SEQUENCE [LARGE SCALE GENOMIC DNA]</scope>
    <source>
        <strain evidence="7">JCM 9458</strain>
    </source>
</reference>
<accession>A0ABP6T204</accession>
<organism evidence="6 7">
    <name type="scientific">Cryptosporangium minutisporangium</name>
    <dbReference type="NCBI Taxonomy" id="113569"/>
    <lineage>
        <taxon>Bacteria</taxon>
        <taxon>Bacillati</taxon>
        <taxon>Actinomycetota</taxon>
        <taxon>Actinomycetes</taxon>
        <taxon>Cryptosporangiales</taxon>
        <taxon>Cryptosporangiaceae</taxon>
        <taxon>Cryptosporangium</taxon>
    </lineage>
</organism>
<keyword evidence="3" id="KW-0804">Transcription</keyword>
<dbReference type="PROSITE" id="PS51118">
    <property type="entry name" value="HTH_HXLR"/>
    <property type="match status" value="1"/>
</dbReference>
<feature type="domain" description="HTH hxlR-type" evidence="5">
    <location>
        <begin position="60"/>
        <end position="158"/>
    </location>
</feature>
<evidence type="ECO:0000256" key="3">
    <source>
        <dbReference type="ARBA" id="ARBA00023163"/>
    </source>
</evidence>
<dbReference type="EMBL" id="BAAAYN010000025">
    <property type="protein sequence ID" value="GAA3389622.1"/>
    <property type="molecule type" value="Genomic_DNA"/>
</dbReference>
<keyword evidence="2" id="KW-0238">DNA-binding</keyword>